<protein>
    <submittedName>
        <fullName evidence="3">AbgT family transporter</fullName>
    </submittedName>
</protein>
<organism evidence="3 4">
    <name type="scientific">Streptomyces hebeiensis</name>
    <dbReference type="NCBI Taxonomy" id="229486"/>
    <lineage>
        <taxon>Bacteria</taxon>
        <taxon>Bacillati</taxon>
        <taxon>Actinomycetota</taxon>
        <taxon>Actinomycetes</taxon>
        <taxon>Kitasatosporales</taxon>
        <taxon>Streptomycetaceae</taxon>
        <taxon>Streptomyces</taxon>
    </lineage>
</organism>
<feature type="transmembrane region" description="Helical" evidence="2">
    <location>
        <begin position="402"/>
        <end position="422"/>
    </location>
</feature>
<evidence type="ECO:0000313" key="4">
    <source>
        <dbReference type="Proteomes" id="UP001501371"/>
    </source>
</evidence>
<feature type="region of interest" description="Disordered" evidence="1">
    <location>
        <begin position="1"/>
        <end position="24"/>
    </location>
</feature>
<feature type="transmembrane region" description="Helical" evidence="2">
    <location>
        <begin position="177"/>
        <end position="195"/>
    </location>
</feature>
<feature type="transmembrane region" description="Helical" evidence="2">
    <location>
        <begin position="489"/>
        <end position="514"/>
    </location>
</feature>
<keyword evidence="4" id="KW-1185">Reference proteome</keyword>
<feature type="transmembrane region" description="Helical" evidence="2">
    <location>
        <begin position="227"/>
        <end position="247"/>
    </location>
</feature>
<keyword evidence="2" id="KW-1133">Transmembrane helix</keyword>
<sequence>MSSTTDLPAPGKQSPSPGSERPTGIDRVLSVIERLGNALPNPIILFTGLFMILAVISTALALADVTVTVPGTDETKAVTGLFTGEGMRWLTENLVTNFATFPPIAAVLLMIMAVGVAEKAGLLETVMRATLARAPRAVLPYLVALTACQAHMISDVAAIVLPPLAAVVFKSAGRHPVAGLIGGFACVGAGYAAGFTIGSLDALYIGITQQAAAVLPAAQGLDLHLLVNYYFTAASSLVLGLLGGFLISRVLEPRLGTYDASTAAEDEPEQDLSLTPVQRRGLLLTALVVVLYAGAVLSLWLPEGAPLRGEGGALVPSPLLTGIVPVLFGAFLLAGLTYGFAVKALSGSESVVAAMSDSVRNMAGYIVLMFVAAQVIALFNWSNVGILLAVKAAAGLDSIGLTGFWALVAFVLLAACLNLFVVSGSALWSLVGPVFVPAFMLLGMSPALSQAAFRIGDSATGIITPMNPYVFLLLALLRRYEPEARLGTLIARLSIFTVPFLVVWLAILGIFYGFDLPLGPGARIGLE</sequence>
<evidence type="ECO:0000256" key="1">
    <source>
        <dbReference type="SAM" id="MobiDB-lite"/>
    </source>
</evidence>
<dbReference type="PANTHER" id="PTHR30282">
    <property type="entry name" value="P-AMINOBENZOYL GLUTAMATE TRANSPORTER"/>
    <property type="match status" value="1"/>
</dbReference>
<reference evidence="4" key="1">
    <citation type="journal article" date="2019" name="Int. J. Syst. Evol. Microbiol.">
        <title>The Global Catalogue of Microorganisms (GCM) 10K type strain sequencing project: providing services to taxonomists for standard genome sequencing and annotation.</title>
        <authorList>
            <consortium name="The Broad Institute Genomics Platform"/>
            <consortium name="The Broad Institute Genome Sequencing Center for Infectious Disease"/>
            <person name="Wu L."/>
            <person name="Ma J."/>
        </authorList>
    </citation>
    <scope>NUCLEOTIDE SEQUENCE [LARGE SCALE GENOMIC DNA]</scope>
    <source>
        <strain evidence="4">JCM 12696</strain>
    </source>
</reference>
<proteinExistence type="predicted"/>
<dbReference type="Proteomes" id="UP001501371">
    <property type="component" value="Unassembled WGS sequence"/>
</dbReference>
<feature type="transmembrane region" description="Helical" evidence="2">
    <location>
        <begin position="43"/>
        <end position="63"/>
    </location>
</feature>
<feature type="transmembrane region" description="Helical" evidence="2">
    <location>
        <begin position="434"/>
        <end position="453"/>
    </location>
</feature>
<dbReference type="Pfam" id="PF03806">
    <property type="entry name" value="ABG_transport"/>
    <property type="match status" value="1"/>
</dbReference>
<feature type="transmembrane region" description="Helical" evidence="2">
    <location>
        <begin position="362"/>
        <end position="382"/>
    </location>
</feature>
<dbReference type="PANTHER" id="PTHR30282:SF0">
    <property type="entry name" value="P-AMINOBENZOYL-GLUTAMATE TRANSPORT PROTEIN"/>
    <property type="match status" value="1"/>
</dbReference>
<comment type="caution">
    <text evidence="3">The sequence shown here is derived from an EMBL/GenBank/DDBJ whole genome shotgun (WGS) entry which is preliminary data.</text>
</comment>
<keyword evidence="2" id="KW-0812">Transmembrane</keyword>
<feature type="transmembrane region" description="Helical" evidence="2">
    <location>
        <begin position="138"/>
        <end position="165"/>
    </location>
</feature>
<name>A0ABP4FJ17_9ACTN</name>
<evidence type="ECO:0000256" key="2">
    <source>
        <dbReference type="SAM" id="Phobius"/>
    </source>
</evidence>
<dbReference type="RefSeq" id="WP_344280069.1">
    <property type="nucleotide sequence ID" value="NZ_BAAAKV010000045.1"/>
</dbReference>
<keyword evidence="2" id="KW-0472">Membrane</keyword>
<evidence type="ECO:0000313" key="3">
    <source>
        <dbReference type="EMBL" id="GAA1183920.1"/>
    </source>
</evidence>
<feature type="transmembrane region" description="Helical" evidence="2">
    <location>
        <begin position="322"/>
        <end position="341"/>
    </location>
</feature>
<gene>
    <name evidence="3" type="ORF">GCM10009654_46730</name>
</gene>
<feature type="transmembrane region" description="Helical" evidence="2">
    <location>
        <begin position="98"/>
        <end position="117"/>
    </location>
</feature>
<feature type="transmembrane region" description="Helical" evidence="2">
    <location>
        <begin position="459"/>
        <end position="477"/>
    </location>
</feature>
<accession>A0ABP4FJ17</accession>
<dbReference type="EMBL" id="BAAAKV010000045">
    <property type="protein sequence ID" value="GAA1183920.1"/>
    <property type="molecule type" value="Genomic_DNA"/>
</dbReference>
<dbReference type="InterPro" id="IPR004697">
    <property type="entry name" value="AbgT"/>
</dbReference>
<feature type="transmembrane region" description="Helical" evidence="2">
    <location>
        <begin position="282"/>
        <end position="302"/>
    </location>
</feature>